<feature type="transmembrane region" description="Helical" evidence="7">
    <location>
        <begin position="298"/>
        <end position="316"/>
    </location>
</feature>
<feature type="transmembrane region" description="Helical" evidence="7">
    <location>
        <begin position="140"/>
        <end position="159"/>
    </location>
</feature>
<proteinExistence type="inferred from homology"/>
<dbReference type="RefSeq" id="WP_123101447.1">
    <property type="nucleotide sequence ID" value="NZ_CP127527.1"/>
</dbReference>
<feature type="domain" description="Major facilitator superfamily (MFS) profile" evidence="8">
    <location>
        <begin position="14"/>
        <end position="441"/>
    </location>
</feature>
<dbReference type="Gene3D" id="1.20.1250.20">
    <property type="entry name" value="MFS general substrate transporter like domains"/>
    <property type="match status" value="2"/>
</dbReference>
<keyword evidence="4 7" id="KW-1133">Transmembrane helix</keyword>
<name>A0A3M8S037_9PROT</name>
<evidence type="ECO:0000256" key="5">
    <source>
        <dbReference type="ARBA" id="ARBA00023063"/>
    </source>
</evidence>
<dbReference type="GO" id="GO:0016020">
    <property type="term" value="C:membrane"/>
    <property type="evidence" value="ECO:0007669"/>
    <property type="project" value="UniProtKB-SubCell"/>
</dbReference>
<evidence type="ECO:0000313" key="9">
    <source>
        <dbReference type="EMBL" id="RNF72670.1"/>
    </source>
</evidence>
<protein>
    <submittedName>
        <fullName evidence="9">NarK/NasA family nitrate transporter</fullName>
    </submittedName>
</protein>
<reference evidence="9" key="1">
    <citation type="submission" date="2018-10" db="EMBL/GenBank/DDBJ databases">
        <title>Acidithiobacillus sulfuriphilus sp. nov.: an extremely acidophilic sulfur-oxidizing chemolithotroph isolated from a neutral pH environment.</title>
        <authorList>
            <person name="Falagan C."/>
            <person name="Moya-Beltran A."/>
            <person name="Quatrini R."/>
            <person name="Johnson D.B."/>
        </authorList>
    </citation>
    <scope>NUCLEOTIDE SEQUENCE [LARGE SCALE GENOMIC DNA]</scope>
    <source>
        <strain evidence="9">CJ-2</strain>
    </source>
</reference>
<feature type="transmembrane region" description="Helical" evidence="7">
    <location>
        <begin position="328"/>
        <end position="346"/>
    </location>
</feature>
<dbReference type="EMBL" id="RIZI01000084">
    <property type="protein sequence ID" value="RNF72670.1"/>
    <property type="molecule type" value="Genomic_DNA"/>
</dbReference>
<accession>A0A3M8S037</accession>
<dbReference type="InterPro" id="IPR036259">
    <property type="entry name" value="MFS_trans_sf"/>
</dbReference>
<comment type="caution">
    <text evidence="9">The sequence shown here is derived from an EMBL/GenBank/DDBJ whole genome shotgun (WGS) entry which is preliminary data.</text>
</comment>
<dbReference type="GO" id="GO:0042128">
    <property type="term" value="P:nitrate assimilation"/>
    <property type="evidence" value="ECO:0007669"/>
    <property type="project" value="UniProtKB-KW"/>
</dbReference>
<evidence type="ECO:0000256" key="7">
    <source>
        <dbReference type="SAM" id="Phobius"/>
    </source>
</evidence>
<dbReference type="OrthoDB" id="9773404at2"/>
<feature type="transmembrane region" description="Helical" evidence="7">
    <location>
        <begin position="80"/>
        <end position="99"/>
    </location>
</feature>
<feature type="transmembrane region" description="Helical" evidence="7">
    <location>
        <begin position="415"/>
        <end position="436"/>
    </location>
</feature>
<evidence type="ECO:0000256" key="2">
    <source>
        <dbReference type="ARBA" id="ARBA00008432"/>
    </source>
</evidence>
<organism evidence="9">
    <name type="scientific">Acidithiobacillus sulfuriphilus</name>
    <dbReference type="NCBI Taxonomy" id="1867749"/>
    <lineage>
        <taxon>Bacteria</taxon>
        <taxon>Pseudomonadati</taxon>
        <taxon>Pseudomonadota</taxon>
        <taxon>Acidithiobacillia</taxon>
        <taxon>Acidithiobacillales</taxon>
        <taxon>Acidithiobacillaceae</taxon>
        <taxon>Acidithiobacillus</taxon>
    </lineage>
</organism>
<evidence type="ECO:0000256" key="4">
    <source>
        <dbReference type="ARBA" id="ARBA00022989"/>
    </source>
</evidence>
<dbReference type="PROSITE" id="PS50850">
    <property type="entry name" value="MFS"/>
    <property type="match status" value="1"/>
</dbReference>
<feature type="transmembrane region" description="Helical" evidence="7">
    <location>
        <begin position="263"/>
        <end position="292"/>
    </location>
</feature>
<keyword evidence="5" id="KW-0534">Nitrate assimilation</keyword>
<dbReference type="InterPro" id="IPR011701">
    <property type="entry name" value="MFS"/>
</dbReference>
<comment type="subcellular location">
    <subcellularLocation>
        <location evidence="1">Membrane</location>
        <topology evidence="1">Multi-pass membrane protein</topology>
    </subcellularLocation>
</comment>
<dbReference type="InterPro" id="IPR044772">
    <property type="entry name" value="NO3_transporter"/>
</dbReference>
<feature type="transmembrane region" description="Helical" evidence="7">
    <location>
        <begin position="12"/>
        <end position="33"/>
    </location>
</feature>
<feature type="transmembrane region" description="Helical" evidence="7">
    <location>
        <begin position="105"/>
        <end position="128"/>
    </location>
</feature>
<keyword evidence="6 7" id="KW-0472">Membrane</keyword>
<feature type="transmembrane region" description="Helical" evidence="7">
    <location>
        <begin position="171"/>
        <end position="190"/>
    </location>
</feature>
<feature type="transmembrane region" description="Helical" evidence="7">
    <location>
        <begin position="53"/>
        <end position="73"/>
    </location>
</feature>
<dbReference type="AlphaFoldDB" id="A0A3M8S037"/>
<evidence type="ECO:0000259" key="8">
    <source>
        <dbReference type="PROSITE" id="PS50850"/>
    </source>
</evidence>
<gene>
    <name evidence="9" type="ORF">EC580_01190</name>
</gene>
<evidence type="ECO:0000256" key="6">
    <source>
        <dbReference type="ARBA" id="ARBA00023136"/>
    </source>
</evidence>
<evidence type="ECO:0000256" key="3">
    <source>
        <dbReference type="ARBA" id="ARBA00022692"/>
    </source>
</evidence>
<dbReference type="PANTHER" id="PTHR23515">
    <property type="entry name" value="HIGH-AFFINITY NITRATE TRANSPORTER 2.3"/>
    <property type="match status" value="1"/>
</dbReference>
<feature type="transmembrane region" description="Helical" evidence="7">
    <location>
        <begin position="352"/>
        <end position="372"/>
    </location>
</feature>
<feature type="transmembrane region" description="Helical" evidence="7">
    <location>
        <begin position="232"/>
        <end position="251"/>
    </location>
</feature>
<feature type="transmembrane region" description="Helical" evidence="7">
    <location>
        <begin position="384"/>
        <end position="403"/>
    </location>
</feature>
<evidence type="ECO:0000256" key="1">
    <source>
        <dbReference type="ARBA" id="ARBA00004141"/>
    </source>
</evidence>
<sequence>MKQIIKHLQSGDWRALVASFLYFDTGFTVWLLYGPLAPFIVKDLALAPAEQGFLVAIPLFSAAILRVTLGNLYQAADGRWIALLGIVLSALPPLVLVTLPGIPSLALLLVLGVLLGMGGASFAVALPMAGSNYPPRIQGLVLGIAAAGNIGAVLDGLLFPPLARHFGWEMAMSATLPMLLLAGIAILFWARDRSPKSGSVRHAFAAFVANLIALVLLVLAAHDGWLGLRGKAAMLTLPILGVFFAIAILPARYREVLKERDTWVIILIYSITFGGFVGMSAYVSLLLVNLYHLGMVEAGLFMSLLAFTGAMVRPLGGLVADQISGVRALRWFLSGIALADLLFALWTPPLAAGIAALLGLYLCFGLGNGATFQLVPHRWPGKSGLMTGLVGAAGGIGGFYLPVAMGIAKESTGDYHAGFAIFAALATGALVLVVALRRQWLSWSLPAHAPAEPAAGVPQAAAAAAD</sequence>
<dbReference type="Pfam" id="PF07690">
    <property type="entry name" value="MFS_1"/>
    <property type="match status" value="1"/>
</dbReference>
<dbReference type="InterPro" id="IPR020846">
    <property type="entry name" value="MFS_dom"/>
</dbReference>
<dbReference type="SUPFAM" id="SSF103473">
    <property type="entry name" value="MFS general substrate transporter"/>
    <property type="match status" value="1"/>
</dbReference>
<dbReference type="GO" id="GO:0015112">
    <property type="term" value="F:nitrate transmembrane transporter activity"/>
    <property type="evidence" value="ECO:0007669"/>
    <property type="project" value="InterPro"/>
</dbReference>
<comment type="similarity">
    <text evidence="2">Belongs to the major facilitator superfamily. Nitrate/nitrite porter (TC 2.A.1.8) family.</text>
</comment>
<keyword evidence="3 7" id="KW-0812">Transmembrane</keyword>
<feature type="transmembrane region" description="Helical" evidence="7">
    <location>
        <begin position="202"/>
        <end position="220"/>
    </location>
</feature>